<evidence type="ECO:0000313" key="3">
    <source>
        <dbReference type="EMBL" id="KAK0465361.1"/>
    </source>
</evidence>
<comment type="caution">
    <text evidence="3">The sequence shown here is derived from an EMBL/GenBank/DDBJ whole genome shotgun (WGS) entry which is preliminary data.</text>
</comment>
<feature type="compositionally biased region" description="Low complexity" evidence="1">
    <location>
        <begin position="289"/>
        <end position="309"/>
    </location>
</feature>
<dbReference type="InterPro" id="IPR003114">
    <property type="entry name" value="Phox_assoc"/>
</dbReference>
<dbReference type="GO" id="GO:0035091">
    <property type="term" value="F:phosphatidylinositol binding"/>
    <property type="evidence" value="ECO:0007669"/>
    <property type="project" value="TreeGrafter"/>
</dbReference>
<name>A0AA39NGT3_ARMTA</name>
<evidence type="ECO:0000313" key="4">
    <source>
        <dbReference type="Proteomes" id="UP001175211"/>
    </source>
</evidence>
<evidence type="ECO:0000259" key="2">
    <source>
        <dbReference type="PROSITE" id="PS51207"/>
    </source>
</evidence>
<dbReference type="RefSeq" id="XP_060336409.1">
    <property type="nucleotide sequence ID" value="XM_060471788.1"/>
</dbReference>
<gene>
    <name evidence="3" type="ORF">EV420DRAFT_1514007</name>
</gene>
<reference evidence="3" key="1">
    <citation type="submission" date="2023-06" db="EMBL/GenBank/DDBJ databases">
        <authorList>
            <consortium name="Lawrence Berkeley National Laboratory"/>
            <person name="Ahrendt S."/>
            <person name="Sahu N."/>
            <person name="Indic B."/>
            <person name="Wong-Bajracharya J."/>
            <person name="Merenyi Z."/>
            <person name="Ke H.-M."/>
            <person name="Monk M."/>
            <person name="Kocsube S."/>
            <person name="Drula E."/>
            <person name="Lipzen A."/>
            <person name="Balint B."/>
            <person name="Henrissat B."/>
            <person name="Andreopoulos B."/>
            <person name="Martin F.M."/>
            <person name="Harder C.B."/>
            <person name="Rigling D."/>
            <person name="Ford K.L."/>
            <person name="Foster G.D."/>
            <person name="Pangilinan J."/>
            <person name="Papanicolaou A."/>
            <person name="Barry K."/>
            <person name="LaButti K."/>
            <person name="Viragh M."/>
            <person name="Koriabine M."/>
            <person name="Yan M."/>
            <person name="Riley R."/>
            <person name="Champramary S."/>
            <person name="Plett K.L."/>
            <person name="Tsai I.J."/>
            <person name="Slot J."/>
            <person name="Sipos G."/>
            <person name="Plett J."/>
            <person name="Nagy L.G."/>
            <person name="Grigoriev I.V."/>
        </authorList>
    </citation>
    <scope>NUCLEOTIDE SEQUENCE</scope>
    <source>
        <strain evidence="3">CCBAS 213</strain>
    </source>
</reference>
<dbReference type="Pfam" id="PF02194">
    <property type="entry name" value="PXA"/>
    <property type="match status" value="1"/>
</dbReference>
<evidence type="ECO:0000256" key="1">
    <source>
        <dbReference type="SAM" id="MobiDB-lite"/>
    </source>
</evidence>
<proteinExistence type="predicted"/>
<feature type="compositionally biased region" description="Low complexity" evidence="1">
    <location>
        <begin position="321"/>
        <end position="332"/>
    </location>
</feature>
<dbReference type="Proteomes" id="UP001175211">
    <property type="component" value="Unassembled WGS sequence"/>
</dbReference>
<sequence>MSRKPLASLQSNRSNTQRQHQQPVSLARRLLFPSLPNNDLPLLLVSPVPPELTAELYDFIALALRAFVNPWWTKITRYDKEFLPDITRILTAVVRALEERVLATDFPSVICRDIPVILTQHYTDYRNASSKIATAYAAGGALSMDQLFHQFQPHMALSPDGQLDRDYIRQILDHILKACLPSEDFEPEAERLIVREIILKIVVKDVIPKIVQPWFIQKTILDFLGPQPGSASSIATSESPPPSQSSQAFSFHTILIVFLSAIQSISGACLALIHTYKHAVNTIKLVNQSPSKSVHPSPSSKSTSSSSPVLLETIPSPPFSRAPSKSSSTSSLPPAPLSPSDFPTPPSVPTNRNEHLHEYYAHAPILMISEIFSLHDRYASSVIVTTISMLASFFTPFLDRLLPYLLGKILSPALLLNIVRTGKRTLFPNGYPAPPPVDPTPEEQAEIYAKLIAWRGKGGLSHLIPILLGSDPSVTLKSAIDPLTSTSCNVHLVMMILDRIVIALFPELGGAGSGESL</sequence>
<dbReference type="SMART" id="SM00313">
    <property type="entry name" value="PXA"/>
    <property type="match status" value="1"/>
</dbReference>
<feature type="region of interest" description="Disordered" evidence="1">
    <location>
        <begin position="289"/>
        <end position="350"/>
    </location>
</feature>
<dbReference type="AlphaFoldDB" id="A0AA39NGT3"/>
<feature type="region of interest" description="Disordered" evidence="1">
    <location>
        <begin position="1"/>
        <end position="22"/>
    </location>
</feature>
<feature type="domain" description="PXA" evidence="2">
    <location>
        <begin position="49"/>
        <end position="228"/>
    </location>
</feature>
<dbReference type="PROSITE" id="PS51207">
    <property type="entry name" value="PXA"/>
    <property type="match status" value="1"/>
</dbReference>
<accession>A0AA39NGT3</accession>
<dbReference type="GeneID" id="85355336"/>
<dbReference type="PANTHER" id="PTHR22775:SF3">
    <property type="entry name" value="SORTING NEXIN-13"/>
    <property type="match status" value="1"/>
</dbReference>
<organism evidence="3 4">
    <name type="scientific">Armillaria tabescens</name>
    <name type="common">Ringless honey mushroom</name>
    <name type="synonym">Agaricus tabescens</name>
    <dbReference type="NCBI Taxonomy" id="1929756"/>
    <lineage>
        <taxon>Eukaryota</taxon>
        <taxon>Fungi</taxon>
        <taxon>Dikarya</taxon>
        <taxon>Basidiomycota</taxon>
        <taxon>Agaricomycotina</taxon>
        <taxon>Agaricomycetes</taxon>
        <taxon>Agaricomycetidae</taxon>
        <taxon>Agaricales</taxon>
        <taxon>Marasmiineae</taxon>
        <taxon>Physalacriaceae</taxon>
        <taxon>Desarmillaria</taxon>
    </lineage>
</organism>
<feature type="compositionally biased region" description="Pro residues" evidence="1">
    <location>
        <begin position="333"/>
        <end position="348"/>
    </location>
</feature>
<feature type="compositionally biased region" description="Polar residues" evidence="1">
    <location>
        <begin position="8"/>
        <end position="22"/>
    </location>
</feature>
<protein>
    <submittedName>
        <fullName evidence="3">PXA domain-containing protein</fullName>
    </submittedName>
</protein>
<dbReference type="EMBL" id="JAUEPS010000005">
    <property type="protein sequence ID" value="KAK0465361.1"/>
    <property type="molecule type" value="Genomic_DNA"/>
</dbReference>
<dbReference type="PANTHER" id="PTHR22775">
    <property type="entry name" value="SORTING NEXIN"/>
    <property type="match status" value="1"/>
</dbReference>
<keyword evidence="4" id="KW-1185">Reference proteome</keyword>